<dbReference type="GO" id="GO:0004843">
    <property type="term" value="F:cysteine-type deubiquitinase activity"/>
    <property type="evidence" value="ECO:0007669"/>
    <property type="project" value="UniProtKB-UniRule"/>
</dbReference>
<organism evidence="10 11">
    <name type="scientific">Colletotrichum spinosum</name>
    <dbReference type="NCBI Taxonomy" id="1347390"/>
    <lineage>
        <taxon>Eukaryota</taxon>
        <taxon>Fungi</taxon>
        <taxon>Dikarya</taxon>
        <taxon>Ascomycota</taxon>
        <taxon>Pezizomycotina</taxon>
        <taxon>Sordariomycetes</taxon>
        <taxon>Hypocreomycetidae</taxon>
        <taxon>Glomerellales</taxon>
        <taxon>Glomerellaceae</taxon>
        <taxon>Colletotrichum</taxon>
        <taxon>Colletotrichum orbiculare species complex</taxon>
    </lineage>
</organism>
<evidence type="ECO:0000256" key="7">
    <source>
        <dbReference type="RuleBase" id="RU361215"/>
    </source>
</evidence>
<dbReference type="Gene3D" id="3.40.532.10">
    <property type="entry name" value="Peptidase C12, ubiquitin carboxyl-terminal hydrolase"/>
    <property type="match status" value="1"/>
</dbReference>
<dbReference type="PROSITE" id="PS52049">
    <property type="entry name" value="ULD"/>
    <property type="match status" value="1"/>
</dbReference>
<dbReference type="GO" id="GO:0005737">
    <property type="term" value="C:cytoplasm"/>
    <property type="evidence" value="ECO:0007669"/>
    <property type="project" value="TreeGrafter"/>
</dbReference>
<feature type="site" description="Important for enzyme activity" evidence="6">
    <location>
        <position position="308"/>
    </location>
</feature>
<dbReference type="SUPFAM" id="SSF54001">
    <property type="entry name" value="Cysteine proteinases"/>
    <property type="match status" value="1"/>
</dbReference>
<accession>A0A4R8PZC9</accession>
<feature type="active site" description="Proton donor" evidence="6">
    <location>
        <position position="293"/>
    </location>
</feature>
<keyword evidence="2 6" id="KW-0645">Protease</keyword>
<keyword evidence="3 6" id="KW-0833">Ubl conjugation pathway</keyword>
<evidence type="ECO:0000313" key="11">
    <source>
        <dbReference type="Proteomes" id="UP000295083"/>
    </source>
</evidence>
<evidence type="ECO:0000256" key="5">
    <source>
        <dbReference type="ARBA" id="ARBA00022807"/>
    </source>
</evidence>
<dbReference type="PANTHER" id="PTHR10589">
    <property type="entry name" value="UBIQUITIN CARBOXYL-TERMINAL HYDROLASE"/>
    <property type="match status" value="1"/>
</dbReference>
<dbReference type="Proteomes" id="UP000295083">
    <property type="component" value="Unassembled WGS sequence"/>
</dbReference>
<feature type="domain" description="UCH catalytic" evidence="9">
    <location>
        <begin position="115"/>
        <end position="355"/>
    </location>
</feature>
<dbReference type="PRINTS" id="PR00707">
    <property type="entry name" value="UBCTHYDRLASE"/>
</dbReference>
<dbReference type="EC" id="3.4.19.12" evidence="7"/>
<name>A0A4R8PZC9_9PEZI</name>
<feature type="compositionally biased region" description="Low complexity" evidence="8">
    <location>
        <begin position="77"/>
        <end position="94"/>
    </location>
</feature>
<reference evidence="10 11" key="1">
    <citation type="submission" date="2018-11" db="EMBL/GenBank/DDBJ databases">
        <title>Genome sequence and assembly of Colletotrichum spinosum.</title>
        <authorList>
            <person name="Gan P."/>
            <person name="Shirasu K."/>
        </authorList>
    </citation>
    <scope>NUCLEOTIDE SEQUENCE [LARGE SCALE GENOMIC DNA]</scope>
    <source>
        <strain evidence="10 11">CBS 515.97</strain>
    </source>
</reference>
<evidence type="ECO:0000256" key="4">
    <source>
        <dbReference type="ARBA" id="ARBA00022801"/>
    </source>
</evidence>
<dbReference type="GO" id="GO:0016579">
    <property type="term" value="P:protein deubiquitination"/>
    <property type="evidence" value="ECO:0007669"/>
    <property type="project" value="TreeGrafter"/>
</dbReference>
<dbReference type="InterPro" id="IPR001578">
    <property type="entry name" value="Peptidase_C12_UCH"/>
</dbReference>
<dbReference type="InterPro" id="IPR038765">
    <property type="entry name" value="Papain-like_cys_pep_sf"/>
</dbReference>
<dbReference type="CDD" id="cd09617">
    <property type="entry name" value="Peptidase_C12_UCH37_BAP1"/>
    <property type="match status" value="1"/>
</dbReference>
<evidence type="ECO:0000256" key="8">
    <source>
        <dbReference type="SAM" id="MobiDB-lite"/>
    </source>
</evidence>
<dbReference type="InterPro" id="IPR036959">
    <property type="entry name" value="Peptidase_C12_UCH_sf"/>
</dbReference>
<dbReference type="PROSITE" id="PS52048">
    <property type="entry name" value="UCH_DOMAIN"/>
    <property type="match status" value="1"/>
</dbReference>
<evidence type="ECO:0000259" key="9">
    <source>
        <dbReference type="PROSITE" id="PS52048"/>
    </source>
</evidence>
<dbReference type="Pfam" id="PF01088">
    <property type="entry name" value="Peptidase_C12"/>
    <property type="match status" value="1"/>
</dbReference>
<dbReference type="EMBL" id="QAPG01000195">
    <property type="protein sequence ID" value="TDZ29696.1"/>
    <property type="molecule type" value="Genomic_DNA"/>
</dbReference>
<feature type="compositionally biased region" description="Basic and acidic residues" evidence="8">
    <location>
        <begin position="25"/>
        <end position="34"/>
    </location>
</feature>
<evidence type="ECO:0000256" key="1">
    <source>
        <dbReference type="ARBA" id="ARBA00000707"/>
    </source>
</evidence>
<evidence type="ECO:0000256" key="6">
    <source>
        <dbReference type="PROSITE-ProRule" id="PRU01393"/>
    </source>
</evidence>
<evidence type="ECO:0000256" key="2">
    <source>
        <dbReference type="ARBA" id="ARBA00022670"/>
    </source>
</evidence>
<feature type="active site" description="Nucleophile" evidence="6">
    <location>
        <position position="194"/>
    </location>
</feature>
<comment type="similarity">
    <text evidence="6 7">Belongs to the peptidase C12 family.</text>
</comment>
<dbReference type="FunFam" id="3.40.532.10:FF:000010">
    <property type="entry name" value="Ubiquitin carboxyl-terminal hydrolase"/>
    <property type="match status" value="1"/>
</dbReference>
<proteinExistence type="inferred from homology"/>
<evidence type="ECO:0000256" key="3">
    <source>
        <dbReference type="ARBA" id="ARBA00022786"/>
    </source>
</evidence>
<comment type="catalytic activity">
    <reaction evidence="1 6 7">
        <text>Thiol-dependent hydrolysis of ester, thioester, amide, peptide and isopeptide bonds formed by the C-terminal Gly of ubiquitin (a 76-residue protein attached to proteins as an intracellular targeting signal).</text>
        <dbReference type="EC" id="3.4.19.12"/>
    </reaction>
</comment>
<feature type="site" description="Transition state stabilizer" evidence="6">
    <location>
        <position position="188"/>
    </location>
</feature>
<dbReference type="AlphaFoldDB" id="A0A4R8PZC9"/>
<keyword evidence="4 6" id="KW-0378">Hydrolase</keyword>
<gene>
    <name evidence="10" type="primary">uch2</name>
    <name evidence="10" type="ORF">C8035_v004670</name>
</gene>
<feature type="compositionally biased region" description="Polar residues" evidence="8">
    <location>
        <begin position="1"/>
        <end position="15"/>
    </location>
</feature>
<dbReference type="GO" id="GO:0006511">
    <property type="term" value="P:ubiquitin-dependent protein catabolic process"/>
    <property type="evidence" value="ECO:0007669"/>
    <property type="project" value="UniProtKB-UniRule"/>
</dbReference>
<dbReference type="PANTHER" id="PTHR10589:SF29">
    <property type="entry name" value="UBIQUITIN CARBOXYL-TERMINAL HYDROLASE"/>
    <property type="match status" value="1"/>
</dbReference>
<sequence length="503" mass="56117">MATQEIPRPQSSTVPAASGESGLEATKRSSEVNDKPAITTTQSHSTEGLRKRKESPCEDADITSPSTRRNPKRKATESAAVATTSAASQGATPPSVLLREALEPLGPDELQEWEGWCEVESEPAFFNAMLREMGVLDVKVQEVFCIEEGYVGQLPQPVYGFIFLYQYFTENYEDDEIVDDRDLWFANQTTANACATVAMANIIMNSDGLELGSKLLEFKVATQNLSTPLRGHALSSNMFIRSVHNSFTRRMDHLNVDLYLEGEATDAKKNKRRAPPKNTKKKKPKVDAESGFHFIAYVPANGSVWELDGLKGRPICLGPLQDGEHWTKLADPELKARMQQFEGNNIAFNLLALCKSPLTTLAENLARTMRSFEFLADRARNSQDDLVELTAGEVQPLKGDDEERLAAYGLAPRDIQQAKVDSAFETQVNDPLMEKTKFWELYNKLATEQISLIRDYNSEVAALKVDDDRVKGRKKDHTPAIHCWLQKLTEKGILTDWASDLQA</sequence>
<keyword evidence="5 6" id="KW-0788">Thiol protease</keyword>
<protein>
    <recommendedName>
        <fullName evidence="7">Ubiquitin carboxyl-terminal hydrolase</fullName>
        <ecNumber evidence="7">3.4.19.12</ecNumber>
    </recommendedName>
</protein>
<comment type="caution">
    <text evidence="10">The sequence shown here is derived from an EMBL/GenBank/DDBJ whole genome shotgun (WGS) entry which is preliminary data.</text>
</comment>
<keyword evidence="11" id="KW-1185">Reference proteome</keyword>
<feature type="region of interest" description="Disordered" evidence="8">
    <location>
        <begin position="1"/>
        <end position="94"/>
    </location>
</feature>
<evidence type="ECO:0000313" key="10">
    <source>
        <dbReference type="EMBL" id="TDZ29696.1"/>
    </source>
</evidence>